<keyword evidence="3" id="KW-1185">Reference proteome</keyword>
<dbReference type="Gene3D" id="3.40.50.1820">
    <property type="entry name" value="alpha/beta hydrolase"/>
    <property type="match status" value="1"/>
</dbReference>
<dbReference type="AlphaFoldDB" id="A0AAD9DCE5"/>
<keyword evidence="1" id="KW-0732">Signal</keyword>
<dbReference type="PROSITE" id="PS51257">
    <property type="entry name" value="PROKAR_LIPOPROTEIN"/>
    <property type="match status" value="1"/>
</dbReference>
<dbReference type="EMBL" id="JATAAI010000011">
    <property type="protein sequence ID" value="KAK1742406.1"/>
    <property type="molecule type" value="Genomic_DNA"/>
</dbReference>
<organism evidence="2 3">
    <name type="scientific">Skeletonema marinoi</name>
    <dbReference type="NCBI Taxonomy" id="267567"/>
    <lineage>
        <taxon>Eukaryota</taxon>
        <taxon>Sar</taxon>
        <taxon>Stramenopiles</taxon>
        <taxon>Ochrophyta</taxon>
        <taxon>Bacillariophyta</taxon>
        <taxon>Coscinodiscophyceae</taxon>
        <taxon>Thalassiosirophycidae</taxon>
        <taxon>Thalassiosirales</taxon>
        <taxon>Skeletonemataceae</taxon>
        <taxon>Skeletonema</taxon>
        <taxon>Skeletonema marinoi-dohrnii complex</taxon>
    </lineage>
</organism>
<evidence type="ECO:0000313" key="2">
    <source>
        <dbReference type="EMBL" id="KAK1742406.1"/>
    </source>
</evidence>
<proteinExistence type="predicted"/>
<feature type="chain" id="PRO_5041917229" description="AB hydrolase-1 domain-containing protein" evidence="1">
    <location>
        <begin position="29"/>
        <end position="277"/>
    </location>
</feature>
<reference evidence="2" key="1">
    <citation type="submission" date="2023-06" db="EMBL/GenBank/DDBJ databases">
        <title>Survivors Of The Sea: Transcriptome response of Skeletonema marinoi to long-term dormancy.</title>
        <authorList>
            <person name="Pinder M.I.M."/>
            <person name="Kourtchenko O."/>
            <person name="Robertson E.K."/>
            <person name="Larsson T."/>
            <person name="Maumus F."/>
            <person name="Osuna-Cruz C.M."/>
            <person name="Vancaester E."/>
            <person name="Stenow R."/>
            <person name="Vandepoele K."/>
            <person name="Ploug H."/>
            <person name="Bruchert V."/>
            <person name="Godhe A."/>
            <person name="Topel M."/>
        </authorList>
    </citation>
    <scope>NUCLEOTIDE SEQUENCE</scope>
    <source>
        <strain evidence="2">R05AC</strain>
    </source>
</reference>
<accession>A0AAD9DCE5</accession>
<evidence type="ECO:0000256" key="1">
    <source>
        <dbReference type="SAM" id="SignalP"/>
    </source>
</evidence>
<protein>
    <recommendedName>
        <fullName evidence="4">AB hydrolase-1 domain-containing protein</fullName>
    </recommendedName>
</protein>
<dbReference type="Proteomes" id="UP001224775">
    <property type="component" value="Unassembled WGS sequence"/>
</dbReference>
<dbReference type="SUPFAM" id="SSF53474">
    <property type="entry name" value="alpha/beta-Hydrolases"/>
    <property type="match status" value="1"/>
</dbReference>
<comment type="caution">
    <text evidence="2">The sequence shown here is derived from an EMBL/GenBank/DDBJ whole genome shotgun (WGS) entry which is preliminary data.</text>
</comment>
<evidence type="ECO:0008006" key="4">
    <source>
        <dbReference type="Google" id="ProtNLM"/>
    </source>
</evidence>
<dbReference type="InterPro" id="IPR029058">
    <property type="entry name" value="AB_hydrolase_fold"/>
</dbReference>
<sequence>MTFIRWIMFNQIISLLVACICLSRSVATAFLAPPSTPISTHTKSSSLHASSTNEGFLQVSRPDGSEHKLSYRVAAPIVALHVFDWRLGAGFESVVEKLGVRKFHLYGQSYGGILAFEYMKSVATATTNNEDDAKCLSAILSSAPSNVAQTHSKDDGEELTDAELEALFQTNHQCRMPEMPPKLKEAYANAGTVWRGTDAIKDYVATPPAEGASRMPSSMIMRGEHDFVSEECIEPWKSVFNTKFLRYKTMKGCSHHGLFEDGATYGELIDSFCAEYD</sequence>
<evidence type="ECO:0000313" key="3">
    <source>
        <dbReference type="Proteomes" id="UP001224775"/>
    </source>
</evidence>
<gene>
    <name evidence="2" type="ORF">QTG54_006971</name>
</gene>
<name>A0AAD9DCE5_9STRA</name>
<feature type="signal peptide" evidence="1">
    <location>
        <begin position="1"/>
        <end position="28"/>
    </location>
</feature>